<dbReference type="InterPro" id="IPR007431">
    <property type="entry name" value="ACP_PD"/>
</dbReference>
<evidence type="ECO:0000313" key="4">
    <source>
        <dbReference type="EMBL" id="ALU27644.1"/>
    </source>
</evidence>
<dbReference type="AlphaFoldDB" id="A0A0U3H9S6"/>
<dbReference type="eggNOG" id="COG3124">
    <property type="taxonomic scope" value="Bacteria"/>
</dbReference>
<dbReference type="GO" id="GO:0006633">
    <property type="term" value="P:fatty acid biosynthetic process"/>
    <property type="evidence" value="ECO:0007669"/>
    <property type="project" value="InterPro"/>
</dbReference>
<dbReference type="Pfam" id="PF04336">
    <property type="entry name" value="ACP_PD"/>
    <property type="match status" value="1"/>
</dbReference>
<dbReference type="KEGG" id="mod:AS202_16480"/>
<evidence type="ECO:0000256" key="2">
    <source>
        <dbReference type="ARBA" id="ARBA00022801"/>
    </source>
</evidence>
<organism evidence="4 5">
    <name type="scientific">Myroides odoratimimus</name>
    <dbReference type="NCBI Taxonomy" id="76832"/>
    <lineage>
        <taxon>Bacteria</taxon>
        <taxon>Pseudomonadati</taxon>
        <taxon>Bacteroidota</taxon>
        <taxon>Flavobacteriia</taxon>
        <taxon>Flavobacteriales</taxon>
        <taxon>Flavobacteriaceae</taxon>
        <taxon>Myroides</taxon>
    </lineage>
</organism>
<keyword evidence="1" id="KW-0444">Lipid biosynthesis</keyword>
<name>A0A0U3H9S6_9FLAO</name>
<dbReference type="PANTHER" id="PTHR38764:SF1">
    <property type="entry name" value="ACYL CARRIER PROTEIN PHOSPHODIESTERASE"/>
    <property type="match status" value="1"/>
</dbReference>
<protein>
    <submittedName>
        <fullName evidence="4">ACP phosphodiesterase</fullName>
    </submittedName>
</protein>
<proteinExistence type="predicted"/>
<evidence type="ECO:0000313" key="5">
    <source>
        <dbReference type="Proteomes" id="UP000069030"/>
    </source>
</evidence>
<dbReference type="PANTHER" id="PTHR38764">
    <property type="entry name" value="ACYL CARRIER PROTEIN PHOSPHODIESTERASE"/>
    <property type="match status" value="1"/>
</dbReference>
<dbReference type="PIRSF" id="PIRSF011489">
    <property type="entry name" value="DUF479"/>
    <property type="match status" value="1"/>
</dbReference>
<dbReference type="GO" id="GO:0008770">
    <property type="term" value="F:[acyl-carrier-protein] phosphodiesterase activity"/>
    <property type="evidence" value="ECO:0007669"/>
    <property type="project" value="InterPro"/>
</dbReference>
<sequence length="199" mass="23927">MNFLAHIYLSGDDTLLKIGNFVADSIRGKDYINYPTKIQQGVILHREIDTYTDAHEIWRKSKKLIVPQYNHYAAVLIDMYYDHFLAKNWNQYSSIPLEEYAQRFYTELQENFTALPVKVQNFLHIMLEENWLVKYRSIEGLRYILTQMDRRTKGVSKMSFATTELVEHYDTFEEHFSTFFTELQKHLIDFKKTERYLLK</sequence>
<dbReference type="EMBL" id="CP013690">
    <property type="protein sequence ID" value="ALU27644.1"/>
    <property type="molecule type" value="Genomic_DNA"/>
</dbReference>
<dbReference type="Proteomes" id="UP000069030">
    <property type="component" value="Chromosome"/>
</dbReference>
<reference evidence="4 5" key="1">
    <citation type="journal article" date="2016" name="J. Zhejiang Univ. Sci. B">
        <title>Antibiotic resistance mechanisms of Myroides sp.</title>
        <authorList>
            <person name="Hu S."/>
            <person name="Yuan S."/>
            <person name="Qu H."/>
            <person name="Jiang T."/>
            <person name="Zhou Y."/>
            <person name="Wang M."/>
            <person name="Ming D."/>
        </authorList>
    </citation>
    <scope>NUCLEOTIDE SEQUENCE [LARGE SCALE GENOMIC DNA]</scope>
    <source>
        <strain evidence="4 5">PR63039</strain>
    </source>
</reference>
<dbReference type="RefSeq" id="WP_006258458.1">
    <property type="nucleotide sequence ID" value="NZ_BCMQ01000019.1"/>
</dbReference>
<keyword evidence="2" id="KW-0378">Hydrolase</keyword>
<gene>
    <name evidence="4" type="ORF">AS202_16480</name>
</gene>
<dbReference type="GeneID" id="66976606"/>
<accession>A0A0U3H9S6</accession>
<evidence type="ECO:0000256" key="3">
    <source>
        <dbReference type="ARBA" id="ARBA00023098"/>
    </source>
</evidence>
<keyword evidence="3" id="KW-0443">Lipid metabolism</keyword>
<evidence type="ECO:0000256" key="1">
    <source>
        <dbReference type="ARBA" id="ARBA00022516"/>
    </source>
</evidence>